<gene>
    <name evidence="2" type="primary">Contig249.g285</name>
    <name evidence="2" type="ORF">STYLEM_18701</name>
</gene>
<dbReference type="AlphaFoldDB" id="A0A078B7N4"/>
<dbReference type="EMBL" id="CCKQ01017667">
    <property type="protein sequence ID" value="CDW89568.1"/>
    <property type="molecule type" value="Genomic_DNA"/>
</dbReference>
<evidence type="ECO:0000313" key="2">
    <source>
        <dbReference type="EMBL" id="CDW89568.1"/>
    </source>
</evidence>
<reference evidence="2 3" key="1">
    <citation type="submission" date="2014-06" db="EMBL/GenBank/DDBJ databases">
        <authorList>
            <person name="Swart Estienne"/>
        </authorList>
    </citation>
    <scope>NUCLEOTIDE SEQUENCE [LARGE SCALE GENOMIC DNA]</scope>
    <source>
        <strain evidence="2 3">130c</strain>
    </source>
</reference>
<keyword evidence="1" id="KW-0472">Membrane</keyword>
<dbReference type="InParanoid" id="A0A078B7N4"/>
<proteinExistence type="predicted"/>
<keyword evidence="1" id="KW-0812">Transmembrane</keyword>
<dbReference type="OrthoDB" id="327693at2759"/>
<sequence>MDTSGRQRAYLDLQYHNNYSNLLTDLDPTMNNSFTIINLTEISLSTGMFDNIGSRLNKFPQIKAYNNLLPYVSLWQDQNQTTKNNKFVSQLSVKFDRYPALLPSAIDCYIGIQCHIYQANFSLFGNCADADQNRKYITNISLNNQTRDILPGVNLYKVGQLSDMQVNISFKQNSIYFTGIYNISVSYFISDNNNQWPLITDLFTLNISNGCVENYKVIEPLKLPNARRLIQTDPVYFQIQKAKLSPYQECYVQRLLPIFSDVQYLQGAIIQDQLDQLMIGVTTRYPDFLGKHQLPIEVQVWTDQNGILLEKYRIIFEFEVYQDFKPSLNNTAPYFVFPINDIEIKVGETRVVDLPKIIDDEGDSYEVKVETKMGSLFIVYSNTNIIVKPSEAVIGIHQVVVIIEDNNLMFLRFMNHYSKVQFYMMIIKKQRNFESQEWDRMVVNFKMYFLFYDATEKLMMKEGYQIKFQIPPQMSQSLENQISNLGTATAISLSSVVGSNIIINILMQFISFLNIIGLKVYRCFGG</sequence>
<feature type="transmembrane region" description="Helical" evidence="1">
    <location>
        <begin position="501"/>
        <end position="521"/>
    </location>
</feature>
<evidence type="ECO:0000313" key="3">
    <source>
        <dbReference type="Proteomes" id="UP000039865"/>
    </source>
</evidence>
<dbReference type="Proteomes" id="UP000039865">
    <property type="component" value="Unassembled WGS sequence"/>
</dbReference>
<protein>
    <submittedName>
        <fullName evidence="2">Uncharacterized protein</fullName>
    </submittedName>
</protein>
<name>A0A078B7N4_STYLE</name>
<evidence type="ECO:0000256" key="1">
    <source>
        <dbReference type="SAM" id="Phobius"/>
    </source>
</evidence>
<organism evidence="2 3">
    <name type="scientific">Stylonychia lemnae</name>
    <name type="common">Ciliate</name>
    <dbReference type="NCBI Taxonomy" id="5949"/>
    <lineage>
        <taxon>Eukaryota</taxon>
        <taxon>Sar</taxon>
        <taxon>Alveolata</taxon>
        <taxon>Ciliophora</taxon>
        <taxon>Intramacronucleata</taxon>
        <taxon>Spirotrichea</taxon>
        <taxon>Stichotrichia</taxon>
        <taxon>Sporadotrichida</taxon>
        <taxon>Oxytrichidae</taxon>
        <taxon>Stylonychinae</taxon>
        <taxon>Stylonychia</taxon>
    </lineage>
</organism>
<accession>A0A078B7N4</accession>
<keyword evidence="1" id="KW-1133">Transmembrane helix</keyword>
<keyword evidence="3" id="KW-1185">Reference proteome</keyword>